<dbReference type="SMART" id="SM00407">
    <property type="entry name" value="IGc1"/>
    <property type="match status" value="1"/>
</dbReference>
<dbReference type="GO" id="GO:0006955">
    <property type="term" value="P:immune response"/>
    <property type="evidence" value="ECO:0007669"/>
    <property type="project" value="TreeGrafter"/>
</dbReference>
<dbReference type="InterPro" id="IPR003597">
    <property type="entry name" value="Ig_C1-set"/>
</dbReference>
<dbReference type="Proteomes" id="UP000504632">
    <property type="component" value="Chromosome 1"/>
</dbReference>
<dbReference type="GO" id="GO:0009897">
    <property type="term" value="C:external side of plasma membrane"/>
    <property type="evidence" value="ECO:0007669"/>
    <property type="project" value="TreeGrafter"/>
</dbReference>
<evidence type="ECO:0000313" key="4">
    <source>
        <dbReference type="Proteomes" id="UP000504632"/>
    </source>
</evidence>
<organism evidence="4 5">
    <name type="scientific">Chanos chanos</name>
    <name type="common">Milkfish</name>
    <name type="synonym">Mugil chanos</name>
    <dbReference type="NCBI Taxonomy" id="29144"/>
    <lineage>
        <taxon>Eukaryota</taxon>
        <taxon>Metazoa</taxon>
        <taxon>Chordata</taxon>
        <taxon>Craniata</taxon>
        <taxon>Vertebrata</taxon>
        <taxon>Euteleostomi</taxon>
        <taxon>Actinopterygii</taxon>
        <taxon>Neopterygii</taxon>
        <taxon>Teleostei</taxon>
        <taxon>Ostariophysi</taxon>
        <taxon>Gonorynchiformes</taxon>
        <taxon>Chanidae</taxon>
        <taxon>Chanos</taxon>
    </lineage>
</organism>
<proteinExistence type="predicted"/>
<evidence type="ECO:0000313" key="5">
    <source>
        <dbReference type="RefSeq" id="XP_030621725.1"/>
    </source>
</evidence>
<dbReference type="SUPFAM" id="SSF54452">
    <property type="entry name" value="MHC antigen-recognition domain"/>
    <property type="match status" value="1"/>
</dbReference>
<dbReference type="PANTHER" id="PTHR16675:SF191">
    <property type="entry name" value="CLASS I HISTOCOMPATIBILITY ANTIGEN, F10 ALPHA CHAIN-LIKE-RELATED"/>
    <property type="match status" value="1"/>
</dbReference>
<feature type="transmembrane region" description="Helical" evidence="2">
    <location>
        <begin position="228"/>
        <end position="251"/>
    </location>
</feature>
<keyword evidence="1" id="KW-0325">Glycoprotein</keyword>
<evidence type="ECO:0000256" key="1">
    <source>
        <dbReference type="ARBA" id="ARBA00023180"/>
    </source>
</evidence>
<dbReference type="OrthoDB" id="8936120at2759"/>
<keyword evidence="4" id="KW-1185">Reference proteome</keyword>
<dbReference type="SUPFAM" id="SSF48726">
    <property type="entry name" value="Immunoglobulin"/>
    <property type="match status" value="1"/>
</dbReference>
<dbReference type="AlphaFoldDB" id="A0A6J2UMX1"/>
<dbReference type="Pfam" id="PF07654">
    <property type="entry name" value="C1-set"/>
    <property type="match status" value="1"/>
</dbReference>
<sequence length="279" mass="32033">MQTDHIKTVFKHIYRNVKDRTIRLKPRLNYTDGFLVYQKIIGCEVDNNSTGLMRSWDSFNGINVEEVNISMPEKTLQRKSNYLYEWDEKLQSDSKKMVSDLYYPVCVRNLQKYFHKEKNRMLSKVKPRVRLLKKTLTGSGMVQVTCLATGFYPRHINLTILRDGQPLSEDLVTGGILLPNVDGTYQMRKSLEVNAEELKESCYSCSATRLSLDNKLDIRLEYDPGPPIASIVFSVLVVLLVCLIVLTVAIVKWRKRHTGSQSSLQSEYTGASGEYLKIH</sequence>
<keyword evidence="2" id="KW-1133">Transmembrane helix</keyword>
<protein>
    <submittedName>
        <fullName evidence="5">Class I histocompatibility antigen, F10 alpha chain-like</fullName>
    </submittedName>
</protein>
<dbReference type="RefSeq" id="XP_030621725.1">
    <property type="nucleotide sequence ID" value="XM_030765865.1"/>
</dbReference>
<dbReference type="PANTHER" id="PTHR16675">
    <property type="entry name" value="MHC CLASS I-RELATED"/>
    <property type="match status" value="1"/>
</dbReference>
<dbReference type="Gene3D" id="3.30.500.10">
    <property type="entry name" value="MHC class I-like antigen recognition-like"/>
    <property type="match status" value="1"/>
</dbReference>
<dbReference type="GeneID" id="115805314"/>
<feature type="domain" description="Ig-like" evidence="3">
    <location>
        <begin position="127"/>
        <end position="217"/>
    </location>
</feature>
<name>A0A6J2UMX1_CHACN</name>
<dbReference type="Gene3D" id="2.60.40.10">
    <property type="entry name" value="Immunoglobulins"/>
    <property type="match status" value="1"/>
</dbReference>
<dbReference type="GO" id="GO:0005615">
    <property type="term" value="C:extracellular space"/>
    <property type="evidence" value="ECO:0007669"/>
    <property type="project" value="TreeGrafter"/>
</dbReference>
<gene>
    <name evidence="5" type="primary">LOC115805314</name>
</gene>
<reference evidence="5" key="1">
    <citation type="submission" date="2025-08" db="UniProtKB">
        <authorList>
            <consortium name="RefSeq"/>
        </authorList>
    </citation>
    <scope>IDENTIFICATION</scope>
</reference>
<evidence type="ECO:0000259" key="3">
    <source>
        <dbReference type="PROSITE" id="PS50835"/>
    </source>
</evidence>
<keyword evidence="2" id="KW-0812">Transmembrane</keyword>
<keyword evidence="2" id="KW-0472">Membrane</keyword>
<dbReference type="InterPro" id="IPR050208">
    <property type="entry name" value="MHC_class-I_related"/>
</dbReference>
<dbReference type="InterPro" id="IPR007110">
    <property type="entry name" value="Ig-like_dom"/>
</dbReference>
<dbReference type="InterPro" id="IPR036179">
    <property type="entry name" value="Ig-like_dom_sf"/>
</dbReference>
<evidence type="ECO:0000256" key="2">
    <source>
        <dbReference type="SAM" id="Phobius"/>
    </source>
</evidence>
<dbReference type="PROSITE" id="PS50835">
    <property type="entry name" value="IG_LIKE"/>
    <property type="match status" value="1"/>
</dbReference>
<accession>A0A6J2UMX1</accession>
<dbReference type="InterPro" id="IPR013783">
    <property type="entry name" value="Ig-like_fold"/>
</dbReference>
<dbReference type="InterPro" id="IPR037055">
    <property type="entry name" value="MHC_I-like_Ag-recog_sf"/>
</dbReference>
<dbReference type="InParanoid" id="A0A6J2UMX1"/>
<dbReference type="InterPro" id="IPR011162">
    <property type="entry name" value="MHC_I/II-like_Ag-recog"/>
</dbReference>